<dbReference type="AlphaFoldDB" id="A0AAW2TEU0"/>
<sequence length="137" mass="15226">MATPSSYSAGPHATSSAAEPRRLKKQLLPSILFSSIILLPLVLVIVDKRPAKLIMNSCDVVETTPSTSDNDFSPARPLTEPPLEGVSEVASENVFRQVSDGGLTFSWSNVMLSWQRTAYHFQPEKNWMNVKVYQNNF</sequence>
<reference evidence="2" key="1">
    <citation type="submission" date="2020-06" db="EMBL/GenBank/DDBJ databases">
        <authorList>
            <person name="Li T."/>
            <person name="Hu X."/>
            <person name="Zhang T."/>
            <person name="Song X."/>
            <person name="Zhang H."/>
            <person name="Dai N."/>
            <person name="Sheng W."/>
            <person name="Hou X."/>
            <person name="Wei L."/>
        </authorList>
    </citation>
    <scope>NUCLEOTIDE SEQUENCE</scope>
    <source>
        <strain evidence="2">G02</strain>
        <tissue evidence="2">Leaf</tissue>
    </source>
</reference>
<keyword evidence="1" id="KW-0472">Membrane</keyword>
<keyword evidence="1" id="KW-0812">Transmembrane</keyword>
<proteinExistence type="predicted"/>
<reference evidence="2" key="2">
    <citation type="journal article" date="2024" name="Plant">
        <title>Genomic evolution and insights into agronomic trait innovations of Sesamum species.</title>
        <authorList>
            <person name="Miao H."/>
            <person name="Wang L."/>
            <person name="Qu L."/>
            <person name="Liu H."/>
            <person name="Sun Y."/>
            <person name="Le M."/>
            <person name="Wang Q."/>
            <person name="Wei S."/>
            <person name="Zheng Y."/>
            <person name="Lin W."/>
            <person name="Duan Y."/>
            <person name="Cao H."/>
            <person name="Xiong S."/>
            <person name="Wang X."/>
            <person name="Wei L."/>
            <person name="Li C."/>
            <person name="Ma Q."/>
            <person name="Ju M."/>
            <person name="Zhao R."/>
            <person name="Li G."/>
            <person name="Mu C."/>
            <person name="Tian Q."/>
            <person name="Mei H."/>
            <person name="Zhang T."/>
            <person name="Gao T."/>
            <person name="Zhang H."/>
        </authorList>
    </citation>
    <scope>NUCLEOTIDE SEQUENCE</scope>
    <source>
        <strain evidence="2">G02</strain>
    </source>
</reference>
<evidence type="ECO:0000256" key="1">
    <source>
        <dbReference type="SAM" id="Phobius"/>
    </source>
</evidence>
<dbReference type="EMBL" id="JACGWJ010000008">
    <property type="protein sequence ID" value="KAL0403062.1"/>
    <property type="molecule type" value="Genomic_DNA"/>
</dbReference>
<accession>A0AAW2TEU0</accession>
<evidence type="ECO:0000313" key="2">
    <source>
        <dbReference type="EMBL" id="KAL0403062.1"/>
    </source>
</evidence>
<organism evidence="2">
    <name type="scientific">Sesamum radiatum</name>
    <name type="common">Black benniseed</name>
    <dbReference type="NCBI Taxonomy" id="300843"/>
    <lineage>
        <taxon>Eukaryota</taxon>
        <taxon>Viridiplantae</taxon>
        <taxon>Streptophyta</taxon>
        <taxon>Embryophyta</taxon>
        <taxon>Tracheophyta</taxon>
        <taxon>Spermatophyta</taxon>
        <taxon>Magnoliopsida</taxon>
        <taxon>eudicotyledons</taxon>
        <taxon>Gunneridae</taxon>
        <taxon>Pentapetalae</taxon>
        <taxon>asterids</taxon>
        <taxon>lamiids</taxon>
        <taxon>Lamiales</taxon>
        <taxon>Pedaliaceae</taxon>
        <taxon>Sesamum</taxon>
    </lineage>
</organism>
<name>A0AAW2TEU0_SESRA</name>
<feature type="transmembrane region" description="Helical" evidence="1">
    <location>
        <begin position="27"/>
        <end position="46"/>
    </location>
</feature>
<gene>
    <name evidence="2" type="ORF">Sradi_1947000</name>
</gene>
<keyword evidence="1" id="KW-1133">Transmembrane helix</keyword>
<protein>
    <submittedName>
        <fullName evidence="2">Acid beta-fructofuranosidase AIV-18</fullName>
    </submittedName>
</protein>
<comment type="caution">
    <text evidence="2">The sequence shown here is derived from an EMBL/GenBank/DDBJ whole genome shotgun (WGS) entry which is preliminary data.</text>
</comment>